<reference evidence="1" key="1">
    <citation type="submission" date="2023-04" db="EMBL/GenBank/DDBJ databases">
        <title>A chromosome-level genome assembly of the parasitoid wasp Eretmocerus hayati.</title>
        <authorList>
            <person name="Zhong Y."/>
            <person name="Liu S."/>
            <person name="Liu Y."/>
        </authorList>
    </citation>
    <scope>NUCLEOTIDE SEQUENCE</scope>
    <source>
        <strain evidence="1">ZJU_SS_LIU_2023</strain>
    </source>
</reference>
<name>A0ACC2PDE5_9HYME</name>
<gene>
    <name evidence="1" type="ORF">QAD02_017401</name>
</gene>
<protein>
    <submittedName>
        <fullName evidence="1">Uncharacterized protein</fullName>
    </submittedName>
</protein>
<comment type="caution">
    <text evidence="1">The sequence shown here is derived from an EMBL/GenBank/DDBJ whole genome shotgun (WGS) entry which is preliminary data.</text>
</comment>
<accession>A0ACC2PDE5</accession>
<dbReference type="EMBL" id="CM056741">
    <property type="protein sequence ID" value="KAJ8681609.1"/>
    <property type="molecule type" value="Genomic_DNA"/>
</dbReference>
<dbReference type="Proteomes" id="UP001239111">
    <property type="component" value="Chromosome 1"/>
</dbReference>
<proteinExistence type="predicted"/>
<keyword evidence="2" id="KW-1185">Reference proteome</keyword>
<evidence type="ECO:0000313" key="2">
    <source>
        <dbReference type="Proteomes" id="UP001239111"/>
    </source>
</evidence>
<sequence length="164" mass="18675">MVNLNDLNERERHRAPPPLNTLDTKEEILAAAISECEQSDIQQESALTAQQQQDRKKGPDWIQPRQAAGAKTLIEENKQRFPLDFDRVVEFLQACYHKSNVPEIAASYVTDMDALVDMLTEIEGLAGKNLKHRIKEIRKQIHTRDQDDNGSVVSDSSQRCSDFE</sequence>
<organism evidence="1 2">
    <name type="scientific">Eretmocerus hayati</name>
    <dbReference type="NCBI Taxonomy" id="131215"/>
    <lineage>
        <taxon>Eukaryota</taxon>
        <taxon>Metazoa</taxon>
        <taxon>Ecdysozoa</taxon>
        <taxon>Arthropoda</taxon>
        <taxon>Hexapoda</taxon>
        <taxon>Insecta</taxon>
        <taxon>Pterygota</taxon>
        <taxon>Neoptera</taxon>
        <taxon>Endopterygota</taxon>
        <taxon>Hymenoptera</taxon>
        <taxon>Apocrita</taxon>
        <taxon>Proctotrupomorpha</taxon>
        <taxon>Chalcidoidea</taxon>
        <taxon>Aphelinidae</taxon>
        <taxon>Aphelininae</taxon>
        <taxon>Eretmocerus</taxon>
    </lineage>
</organism>
<evidence type="ECO:0000313" key="1">
    <source>
        <dbReference type="EMBL" id="KAJ8681609.1"/>
    </source>
</evidence>